<dbReference type="EMBL" id="CAWVOK010000009">
    <property type="protein sequence ID" value="CAK8162538.1"/>
    <property type="molecule type" value="Genomic_DNA"/>
</dbReference>
<gene>
    <name evidence="1" type="ORF">CAXC1_180046</name>
</gene>
<keyword evidence="2" id="KW-1185">Reference proteome</keyword>
<evidence type="ECO:0000313" key="2">
    <source>
        <dbReference type="Proteomes" id="UP001314181"/>
    </source>
</evidence>
<evidence type="ECO:0000313" key="1">
    <source>
        <dbReference type="EMBL" id="CAK8162538.1"/>
    </source>
</evidence>
<reference evidence="1 2" key="1">
    <citation type="submission" date="2024-01" db="EMBL/GenBank/DDBJ databases">
        <authorList>
            <person name="Kunselman E."/>
        </authorList>
    </citation>
    <scope>NUCLEOTIDE SEQUENCE [LARGE SCALE GENOMIC DNA]</scope>
    <source>
        <strain evidence="1">2 abalone samples</strain>
    </source>
</reference>
<dbReference type="Proteomes" id="UP001314181">
    <property type="component" value="Unassembled WGS sequence"/>
</dbReference>
<sequence>MLQKLLILSHKKEVLSKLNTCVKLSQVHSQYTPLTASRAINIKF</sequence>
<name>A0ABP0ES32_9RICK</name>
<proteinExistence type="predicted"/>
<protein>
    <submittedName>
        <fullName evidence="1">Uncharacterized protein</fullName>
    </submittedName>
</protein>
<accession>A0ABP0ES32</accession>
<comment type="caution">
    <text evidence="1">The sequence shown here is derived from an EMBL/GenBank/DDBJ whole genome shotgun (WGS) entry which is preliminary data.</text>
</comment>
<organism evidence="1 2">
    <name type="scientific">Candidatus Xenohaliotis californiensis</name>
    <dbReference type="NCBI Taxonomy" id="84677"/>
    <lineage>
        <taxon>Bacteria</taxon>
        <taxon>Pseudomonadati</taxon>
        <taxon>Pseudomonadota</taxon>
        <taxon>Alphaproteobacteria</taxon>
        <taxon>Rickettsiales</taxon>
        <taxon>Anaplasmataceae</taxon>
        <taxon>Candidatus Xenohaliotis</taxon>
    </lineage>
</organism>